<evidence type="ECO:0000313" key="2">
    <source>
        <dbReference type="Proteomes" id="UP001059819"/>
    </source>
</evidence>
<sequence length="85" mass="9486">MLNQAFKTIKITTSAKAINASILTVSKWIIMKAIIPPSTVKIKSKGIIQIKLSPIASAISHFKKVKGYQKNKNKKVLNFVHRVQL</sequence>
<protein>
    <submittedName>
        <fullName evidence="1">Uncharacterized protein</fullName>
    </submittedName>
</protein>
<dbReference type="EMBL" id="CP103424">
    <property type="protein sequence ID" value="UWD34753.1"/>
    <property type="molecule type" value="Genomic_DNA"/>
</dbReference>
<dbReference type="Proteomes" id="UP001059819">
    <property type="component" value="Chromosome"/>
</dbReference>
<reference evidence="1" key="1">
    <citation type="submission" date="2022-08" db="EMBL/GenBank/DDBJ databases">
        <title>Complete genome sequence of Mycoplasma cottewii type strain VIS.</title>
        <authorList>
            <person name="Spergser J."/>
        </authorList>
    </citation>
    <scope>NUCLEOTIDE SEQUENCE</scope>
    <source>
        <strain evidence="1">VIS</strain>
    </source>
</reference>
<organism evidence="1 2">
    <name type="scientific">Mycoplasma cottewii</name>
    <dbReference type="NCBI Taxonomy" id="51364"/>
    <lineage>
        <taxon>Bacteria</taxon>
        <taxon>Bacillati</taxon>
        <taxon>Mycoplasmatota</taxon>
        <taxon>Mollicutes</taxon>
        <taxon>Mycoplasmataceae</taxon>
        <taxon>Mycoplasma</taxon>
    </lineage>
</organism>
<proteinExistence type="predicted"/>
<evidence type="ECO:0000313" key="1">
    <source>
        <dbReference type="EMBL" id="UWD34753.1"/>
    </source>
</evidence>
<accession>A0ABY5TVP5</accession>
<dbReference type="RefSeq" id="WP_259429941.1">
    <property type="nucleotide sequence ID" value="NZ_CP103424.1"/>
</dbReference>
<name>A0ABY5TVP5_9MOLU</name>
<keyword evidence="2" id="KW-1185">Reference proteome</keyword>
<gene>
    <name evidence="1" type="ORF">NX779_02975</name>
</gene>